<protein>
    <submittedName>
        <fullName evidence="2">Uncharacterized protein</fullName>
    </submittedName>
</protein>
<proteinExistence type="predicted"/>
<feature type="non-terminal residue" evidence="2">
    <location>
        <position position="1"/>
    </location>
</feature>
<evidence type="ECO:0000256" key="1">
    <source>
        <dbReference type="SAM" id="Phobius"/>
    </source>
</evidence>
<name>A0A9D4JQA8_DREPO</name>
<keyword evidence="1" id="KW-1133">Transmembrane helix</keyword>
<reference evidence="2" key="1">
    <citation type="journal article" date="2019" name="bioRxiv">
        <title>The Genome of the Zebra Mussel, Dreissena polymorpha: A Resource for Invasive Species Research.</title>
        <authorList>
            <person name="McCartney M.A."/>
            <person name="Auch B."/>
            <person name="Kono T."/>
            <person name="Mallez S."/>
            <person name="Zhang Y."/>
            <person name="Obille A."/>
            <person name="Becker A."/>
            <person name="Abrahante J.E."/>
            <person name="Garbe J."/>
            <person name="Badalamenti J.P."/>
            <person name="Herman A."/>
            <person name="Mangelson H."/>
            <person name="Liachko I."/>
            <person name="Sullivan S."/>
            <person name="Sone E.D."/>
            <person name="Koren S."/>
            <person name="Silverstein K.A.T."/>
            <person name="Beckman K.B."/>
            <person name="Gohl D.M."/>
        </authorList>
    </citation>
    <scope>NUCLEOTIDE SEQUENCE</scope>
    <source>
        <strain evidence="2">Duluth1</strain>
        <tissue evidence="2">Whole animal</tissue>
    </source>
</reference>
<accession>A0A9D4JQA8</accession>
<evidence type="ECO:0000313" key="2">
    <source>
        <dbReference type="EMBL" id="KAH3816022.1"/>
    </source>
</evidence>
<comment type="caution">
    <text evidence="2">The sequence shown here is derived from an EMBL/GenBank/DDBJ whole genome shotgun (WGS) entry which is preliminary data.</text>
</comment>
<feature type="transmembrane region" description="Helical" evidence="1">
    <location>
        <begin position="48"/>
        <end position="68"/>
    </location>
</feature>
<organism evidence="2 3">
    <name type="scientific">Dreissena polymorpha</name>
    <name type="common">Zebra mussel</name>
    <name type="synonym">Mytilus polymorpha</name>
    <dbReference type="NCBI Taxonomy" id="45954"/>
    <lineage>
        <taxon>Eukaryota</taxon>
        <taxon>Metazoa</taxon>
        <taxon>Spiralia</taxon>
        <taxon>Lophotrochozoa</taxon>
        <taxon>Mollusca</taxon>
        <taxon>Bivalvia</taxon>
        <taxon>Autobranchia</taxon>
        <taxon>Heteroconchia</taxon>
        <taxon>Euheterodonta</taxon>
        <taxon>Imparidentia</taxon>
        <taxon>Neoheterodontei</taxon>
        <taxon>Myida</taxon>
        <taxon>Dreissenoidea</taxon>
        <taxon>Dreissenidae</taxon>
        <taxon>Dreissena</taxon>
    </lineage>
</organism>
<keyword evidence="1" id="KW-0472">Membrane</keyword>
<keyword evidence="3" id="KW-1185">Reference proteome</keyword>
<dbReference type="EMBL" id="JAIWYP010000006">
    <property type="protein sequence ID" value="KAH3816022.1"/>
    <property type="molecule type" value="Genomic_DNA"/>
</dbReference>
<gene>
    <name evidence="2" type="ORF">DPMN_144562</name>
</gene>
<dbReference type="Proteomes" id="UP000828390">
    <property type="component" value="Unassembled WGS sequence"/>
</dbReference>
<keyword evidence="1" id="KW-0812">Transmembrane</keyword>
<evidence type="ECO:0000313" key="3">
    <source>
        <dbReference type="Proteomes" id="UP000828390"/>
    </source>
</evidence>
<reference evidence="2" key="2">
    <citation type="submission" date="2020-11" db="EMBL/GenBank/DDBJ databases">
        <authorList>
            <person name="McCartney M.A."/>
            <person name="Auch B."/>
            <person name="Kono T."/>
            <person name="Mallez S."/>
            <person name="Becker A."/>
            <person name="Gohl D.M."/>
            <person name="Silverstein K.A.T."/>
            <person name="Koren S."/>
            <person name="Bechman K.B."/>
            <person name="Herman A."/>
            <person name="Abrahante J.E."/>
            <person name="Garbe J."/>
        </authorList>
    </citation>
    <scope>NUCLEOTIDE SEQUENCE</scope>
    <source>
        <strain evidence="2">Duluth1</strain>
        <tissue evidence="2">Whole animal</tissue>
    </source>
</reference>
<dbReference type="AlphaFoldDB" id="A0A9D4JQA8"/>
<sequence length="115" mass="13199">YLVPLREIKGTPPVGFEPMTSRSLGVHHIHYATAIFLIGNIIARRAFFTYYIFFVFYYIFVGYFSYILRIIKPVIIGALFLPRLDNSALSSLSLWLAILDSANNQFYAPKLLNES</sequence>